<keyword evidence="4 8" id="KW-0812">Transmembrane</keyword>
<feature type="transmembrane region" description="Helical" evidence="8">
    <location>
        <begin position="154"/>
        <end position="175"/>
    </location>
</feature>
<keyword evidence="6 8" id="KW-0472">Membrane</keyword>
<evidence type="ECO:0000256" key="7">
    <source>
        <dbReference type="ARBA" id="ARBA00023177"/>
    </source>
</evidence>
<dbReference type="EMBL" id="JBHUJC010000001">
    <property type="protein sequence ID" value="MFD2275064.1"/>
    <property type="molecule type" value="Genomic_DNA"/>
</dbReference>
<keyword evidence="12" id="KW-1185">Reference proteome</keyword>
<dbReference type="InterPro" id="IPR029020">
    <property type="entry name" value="Ammonium/urea_transptr"/>
</dbReference>
<feature type="transmembrane region" description="Helical" evidence="8">
    <location>
        <begin position="282"/>
        <end position="304"/>
    </location>
</feature>
<dbReference type="InterPro" id="IPR018047">
    <property type="entry name" value="Ammonium_transpt_CS"/>
</dbReference>
<gene>
    <name evidence="11" type="ORF">ACFSQZ_01155</name>
</gene>
<dbReference type="NCBIfam" id="TIGR00836">
    <property type="entry name" value="amt"/>
    <property type="match status" value="1"/>
</dbReference>
<feature type="transmembrane region" description="Helical" evidence="8">
    <location>
        <begin position="362"/>
        <end position="382"/>
    </location>
</feature>
<feature type="domain" description="Ammonium transporter AmtB-like" evidence="10">
    <location>
        <begin position="45"/>
        <end position="445"/>
    </location>
</feature>
<keyword evidence="3 8" id="KW-0813">Transport</keyword>
<dbReference type="SUPFAM" id="SSF111352">
    <property type="entry name" value="Ammonium transporter"/>
    <property type="match status" value="1"/>
</dbReference>
<evidence type="ECO:0000256" key="1">
    <source>
        <dbReference type="ARBA" id="ARBA00004141"/>
    </source>
</evidence>
<evidence type="ECO:0000256" key="6">
    <source>
        <dbReference type="ARBA" id="ARBA00023136"/>
    </source>
</evidence>
<comment type="caution">
    <text evidence="11">The sequence shown here is derived from an EMBL/GenBank/DDBJ whole genome shotgun (WGS) entry which is preliminary data.</text>
</comment>
<dbReference type="InterPro" id="IPR001905">
    <property type="entry name" value="Ammonium_transpt"/>
</dbReference>
<keyword evidence="5 8" id="KW-1133">Transmembrane helix</keyword>
<dbReference type="Proteomes" id="UP001597297">
    <property type="component" value="Unassembled WGS sequence"/>
</dbReference>
<feature type="transmembrane region" description="Helical" evidence="8">
    <location>
        <begin position="123"/>
        <end position="147"/>
    </location>
</feature>
<comment type="subcellular location">
    <subcellularLocation>
        <location evidence="8">Cell membrane</location>
        <topology evidence="8">Multi-pass membrane protein</topology>
    </subcellularLocation>
    <subcellularLocation>
        <location evidence="1">Membrane</location>
        <topology evidence="1">Multi-pass membrane protein</topology>
    </subcellularLocation>
</comment>
<feature type="transmembrane region" description="Helical" evidence="8">
    <location>
        <begin position="208"/>
        <end position="231"/>
    </location>
</feature>
<evidence type="ECO:0000313" key="12">
    <source>
        <dbReference type="Proteomes" id="UP001597297"/>
    </source>
</evidence>
<feature type="chain" id="PRO_5046558772" description="Ammonium transporter" evidence="9">
    <location>
        <begin position="19"/>
        <end position="457"/>
    </location>
</feature>
<evidence type="ECO:0000313" key="11">
    <source>
        <dbReference type="EMBL" id="MFD2275064.1"/>
    </source>
</evidence>
<organism evidence="11 12">
    <name type="scientific">Rubritalea spongiae</name>
    <dbReference type="NCBI Taxonomy" id="430797"/>
    <lineage>
        <taxon>Bacteria</taxon>
        <taxon>Pseudomonadati</taxon>
        <taxon>Verrucomicrobiota</taxon>
        <taxon>Verrucomicrobiia</taxon>
        <taxon>Verrucomicrobiales</taxon>
        <taxon>Rubritaleaceae</taxon>
        <taxon>Rubritalea</taxon>
    </lineage>
</organism>
<dbReference type="Pfam" id="PF00909">
    <property type="entry name" value="Ammonium_transp"/>
    <property type="match status" value="1"/>
</dbReference>
<evidence type="ECO:0000259" key="10">
    <source>
        <dbReference type="Pfam" id="PF00909"/>
    </source>
</evidence>
<dbReference type="PANTHER" id="PTHR11730">
    <property type="entry name" value="AMMONIUM TRANSPORTER"/>
    <property type="match status" value="1"/>
</dbReference>
<dbReference type="Gene3D" id="1.10.3430.10">
    <property type="entry name" value="Ammonium transporter AmtB like domains"/>
    <property type="match status" value="1"/>
</dbReference>
<feature type="transmembrane region" description="Helical" evidence="8">
    <location>
        <begin position="394"/>
        <end position="415"/>
    </location>
</feature>
<protein>
    <recommendedName>
        <fullName evidence="8">Ammonium transporter</fullName>
    </recommendedName>
</protein>
<dbReference type="PROSITE" id="PS01219">
    <property type="entry name" value="AMMONIUM_TRANSP"/>
    <property type="match status" value="1"/>
</dbReference>
<dbReference type="PANTHER" id="PTHR11730:SF6">
    <property type="entry name" value="AMMONIUM TRANSPORTER"/>
    <property type="match status" value="1"/>
</dbReference>
<accession>A0ABW5DYA7</accession>
<feature type="transmembrane region" description="Helical" evidence="8">
    <location>
        <begin position="311"/>
        <end position="332"/>
    </location>
</feature>
<evidence type="ECO:0000256" key="2">
    <source>
        <dbReference type="ARBA" id="ARBA00005887"/>
    </source>
</evidence>
<keyword evidence="7 8" id="KW-0924">Ammonia transport</keyword>
<evidence type="ECO:0000256" key="3">
    <source>
        <dbReference type="ARBA" id="ARBA00022448"/>
    </source>
</evidence>
<comment type="similarity">
    <text evidence="2 8">Belongs to the ammonia transporter channel (TC 1.A.11.2) family.</text>
</comment>
<feature type="transmembrane region" description="Helical" evidence="8">
    <location>
        <begin position="84"/>
        <end position="103"/>
    </location>
</feature>
<keyword evidence="9" id="KW-0732">Signal</keyword>
<feature type="signal peptide" evidence="9">
    <location>
        <begin position="1"/>
        <end position="18"/>
    </location>
</feature>
<dbReference type="InterPro" id="IPR024041">
    <property type="entry name" value="NH4_transpt_AmtB-like_dom"/>
</dbReference>
<reference evidence="12" key="1">
    <citation type="journal article" date="2019" name="Int. J. Syst. Evol. Microbiol.">
        <title>The Global Catalogue of Microorganisms (GCM) 10K type strain sequencing project: providing services to taxonomists for standard genome sequencing and annotation.</title>
        <authorList>
            <consortium name="The Broad Institute Genomics Platform"/>
            <consortium name="The Broad Institute Genome Sequencing Center for Infectious Disease"/>
            <person name="Wu L."/>
            <person name="Ma J."/>
        </authorList>
    </citation>
    <scope>NUCLEOTIDE SEQUENCE [LARGE SCALE GENOMIC DNA]</scope>
    <source>
        <strain evidence="12">JCM 16545</strain>
    </source>
</reference>
<feature type="transmembrane region" description="Helical" evidence="8">
    <location>
        <begin position="41"/>
        <end position="63"/>
    </location>
</feature>
<sequence>MIMRYLLIMLMMSSAAIAQEATAEAVAQVSESAADSITLDMNLLFVFVCAGMVFLMQAGFCLLELGYARSKSCLNVVMKNATDICVAVILYFVIGFGIMFGASKTGWFGTELPWISDFSVDSPIWMFLLFQSMFVGTAATIVSGALAERAKFMGYLVFSAVLSGLIYPISGHWAWGNLSGGLVEGFGYVAESSESSGGWLADMGFIDFAGSTVVHAVGGAAALAGIIVIGARKGRFAEDGTPKLVSGHNKPLVALGTLILWFGWFGFNGGSALEINASVGRITFNTLLAGCAGGLSGMICYWGIQGRPSPSALLNGILAGCAAITAGCANVTPISAVLIGLIGGIVAIFVELLLLKAKLDDVVGAVPVHLGAGVWGTIAVAIFHEGGFSYNQLWVQTLGTFIISAYAFGVSFLTFKLIGMTIGIRTSEDEEAIGLDFAEHASSAYPEFSTNVAGELD</sequence>
<proteinExistence type="inferred from homology"/>
<feature type="transmembrane region" description="Helical" evidence="8">
    <location>
        <begin position="252"/>
        <end position="270"/>
    </location>
</feature>
<evidence type="ECO:0000256" key="8">
    <source>
        <dbReference type="RuleBase" id="RU362002"/>
    </source>
</evidence>
<feature type="transmembrane region" description="Helical" evidence="8">
    <location>
        <begin position="338"/>
        <end position="355"/>
    </location>
</feature>
<evidence type="ECO:0000256" key="4">
    <source>
        <dbReference type="ARBA" id="ARBA00022692"/>
    </source>
</evidence>
<name>A0ABW5DYA7_9BACT</name>
<evidence type="ECO:0000256" key="9">
    <source>
        <dbReference type="SAM" id="SignalP"/>
    </source>
</evidence>
<evidence type="ECO:0000256" key="5">
    <source>
        <dbReference type="ARBA" id="ARBA00022989"/>
    </source>
</evidence>